<sequence>MDQFFKFFLEDYRTHFVDGVYHDFSYLSGSASYSRVPIIPFSDVSNNCSKKKCDPPSRYR</sequence>
<protein>
    <submittedName>
        <fullName evidence="1">Uncharacterized protein</fullName>
    </submittedName>
</protein>
<dbReference type="EMBL" id="JAATIQ010000223">
    <property type="protein sequence ID" value="KAF4369288.1"/>
    <property type="molecule type" value="Genomic_DNA"/>
</dbReference>
<keyword evidence="2" id="KW-1185">Reference proteome</keyword>
<gene>
    <name evidence="1" type="ORF">G4B88_009671</name>
</gene>
<name>A0A7J6FF86_CANSA</name>
<organism evidence="1 2">
    <name type="scientific">Cannabis sativa</name>
    <name type="common">Hemp</name>
    <name type="synonym">Marijuana</name>
    <dbReference type="NCBI Taxonomy" id="3483"/>
    <lineage>
        <taxon>Eukaryota</taxon>
        <taxon>Viridiplantae</taxon>
        <taxon>Streptophyta</taxon>
        <taxon>Embryophyta</taxon>
        <taxon>Tracheophyta</taxon>
        <taxon>Spermatophyta</taxon>
        <taxon>Magnoliopsida</taxon>
        <taxon>eudicotyledons</taxon>
        <taxon>Gunneridae</taxon>
        <taxon>Pentapetalae</taxon>
        <taxon>rosids</taxon>
        <taxon>fabids</taxon>
        <taxon>Rosales</taxon>
        <taxon>Cannabaceae</taxon>
        <taxon>Cannabis</taxon>
    </lineage>
</organism>
<dbReference type="AlphaFoldDB" id="A0A7J6FF86"/>
<evidence type="ECO:0000313" key="2">
    <source>
        <dbReference type="Proteomes" id="UP000583929"/>
    </source>
</evidence>
<comment type="caution">
    <text evidence="1">The sequence shown here is derived from an EMBL/GenBank/DDBJ whole genome shotgun (WGS) entry which is preliminary data.</text>
</comment>
<proteinExistence type="predicted"/>
<dbReference type="Proteomes" id="UP000583929">
    <property type="component" value="Unassembled WGS sequence"/>
</dbReference>
<evidence type="ECO:0000313" key="1">
    <source>
        <dbReference type="EMBL" id="KAF4369288.1"/>
    </source>
</evidence>
<accession>A0A7J6FF86</accession>
<reference evidence="1 2" key="1">
    <citation type="journal article" date="2020" name="bioRxiv">
        <title>Sequence and annotation of 42 cannabis genomes reveals extensive copy number variation in cannabinoid synthesis and pathogen resistance genes.</title>
        <authorList>
            <person name="Mckernan K.J."/>
            <person name="Helbert Y."/>
            <person name="Kane L.T."/>
            <person name="Ebling H."/>
            <person name="Zhang L."/>
            <person name="Liu B."/>
            <person name="Eaton Z."/>
            <person name="Mclaughlin S."/>
            <person name="Kingan S."/>
            <person name="Baybayan P."/>
            <person name="Concepcion G."/>
            <person name="Jordan M."/>
            <person name="Riva A."/>
            <person name="Barbazuk W."/>
            <person name="Harkins T."/>
        </authorList>
    </citation>
    <scope>NUCLEOTIDE SEQUENCE [LARGE SCALE GENOMIC DNA]</scope>
    <source>
        <strain evidence="2">cv. Jamaican Lion 4</strain>
        <tissue evidence="1">Leaf</tissue>
    </source>
</reference>